<organism evidence="2 3">
    <name type="scientific">Rheinheimera mesophila</name>
    <dbReference type="NCBI Taxonomy" id="1547515"/>
    <lineage>
        <taxon>Bacteria</taxon>
        <taxon>Pseudomonadati</taxon>
        <taxon>Pseudomonadota</taxon>
        <taxon>Gammaproteobacteria</taxon>
        <taxon>Chromatiales</taxon>
        <taxon>Chromatiaceae</taxon>
        <taxon>Rheinheimera</taxon>
    </lineage>
</organism>
<comment type="caution">
    <text evidence="2">The sequence shown here is derived from an EMBL/GenBank/DDBJ whole genome shotgun (WGS) entry which is preliminary data.</text>
</comment>
<keyword evidence="3" id="KW-1185">Reference proteome</keyword>
<dbReference type="RefSeq" id="WP_125060810.1">
    <property type="nucleotide sequence ID" value="NZ_LAVS01000090.1"/>
</dbReference>
<dbReference type="AlphaFoldDB" id="A0A3P3QNS5"/>
<accession>A0A3P3QNS5</accession>
<feature type="region of interest" description="Disordered" evidence="1">
    <location>
        <begin position="82"/>
        <end position="122"/>
    </location>
</feature>
<proteinExistence type="predicted"/>
<name>A0A3P3QNS5_9GAMM</name>
<protein>
    <submittedName>
        <fullName evidence="2">Uncharacterized protein</fullName>
    </submittedName>
</protein>
<dbReference type="Proteomes" id="UP000276260">
    <property type="component" value="Unassembled WGS sequence"/>
</dbReference>
<reference evidence="2 3" key="1">
    <citation type="submission" date="2018-11" db="EMBL/GenBank/DDBJ databases">
        <title>Draft genome analysis of Rheinheimera mesophila isolated from an industrial waste site.</title>
        <authorList>
            <person name="Yu Q."/>
            <person name="Qi Y."/>
            <person name="Zhang H."/>
            <person name="Lu Y."/>
            <person name="Pu J."/>
        </authorList>
    </citation>
    <scope>NUCLEOTIDE SEQUENCE [LARGE SCALE GENOMIC DNA]</scope>
    <source>
        <strain evidence="2 3">IITR13</strain>
    </source>
</reference>
<gene>
    <name evidence="2" type="ORF">EIK76_00280</name>
</gene>
<evidence type="ECO:0000313" key="3">
    <source>
        <dbReference type="Proteomes" id="UP000276260"/>
    </source>
</evidence>
<evidence type="ECO:0000313" key="2">
    <source>
        <dbReference type="EMBL" id="RRJ22558.1"/>
    </source>
</evidence>
<dbReference type="EMBL" id="RRCF01000001">
    <property type="protein sequence ID" value="RRJ22558.1"/>
    <property type="molecule type" value="Genomic_DNA"/>
</dbReference>
<evidence type="ECO:0000256" key="1">
    <source>
        <dbReference type="SAM" id="MobiDB-lite"/>
    </source>
</evidence>
<sequence>MKHLCWYSCSNTEKMRGIYFKKLEVAIVSSVNATGVKPPIVTSEAAASVASAPTAQTTGVVTKQPMATSDTVTISDEARRLLDSAKTDDTGIEPPKMTTLDTGIEPPKMSARDTGIEPPKQN</sequence>